<evidence type="ECO:0000256" key="2">
    <source>
        <dbReference type="ARBA" id="ARBA00023002"/>
    </source>
</evidence>
<keyword evidence="3" id="KW-0520">NAD</keyword>
<evidence type="ECO:0000313" key="7">
    <source>
        <dbReference type="Proteomes" id="UP000831787"/>
    </source>
</evidence>
<proteinExistence type="inferred from homology"/>
<feature type="domain" description="6-phosphogluconate dehydrogenase NADP-binding" evidence="4">
    <location>
        <begin position="3"/>
        <end position="161"/>
    </location>
</feature>
<reference evidence="6 7" key="1">
    <citation type="submission" date="2022-04" db="EMBL/GenBank/DDBJ databases">
        <title>Halobacillus sp. isolated from saltern.</title>
        <authorList>
            <person name="Won M."/>
            <person name="Lee C.-M."/>
            <person name="Woen H.-Y."/>
            <person name="Kwon S.-W."/>
        </authorList>
    </citation>
    <scope>NUCLEOTIDE SEQUENCE [LARGE SCALE GENOMIC DNA]</scope>
    <source>
        <strain evidence="6 7">SSBR10-3</strain>
    </source>
</reference>
<dbReference type="PIRSF" id="PIRSF000103">
    <property type="entry name" value="HIBADH"/>
    <property type="match status" value="1"/>
</dbReference>
<dbReference type="InterPro" id="IPR029154">
    <property type="entry name" value="HIBADH-like_NADP-bd"/>
</dbReference>
<dbReference type="InterPro" id="IPR008927">
    <property type="entry name" value="6-PGluconate_DH-like_C_sf"/>
</dbReference>
<dbReference type="PANTHER" id="PTHR43580">
    <property type="entry name" value="OXIDOREDUCTASE GLYR1-RELATED"/>
    <property type="match status" value="1"/>
</dbReference>
<name>A0ABY4EEV1_9BACI</name>
<dbReference type="PROSITE" id="PS00895">
    <property type="entry name" value="3_HYDROXYISOBUT_DH"/>
    <property type="match status" value="1"/>
</dbReference>
<dbReference type="Gene3D" id="1.10.1040.10">
    <property type="entry name" value="N-(1-d-carboxylethyl)-l-norvaline Dehydrogenase, domain 2"/>
    <property type="match status" value="1"/>
</dbReference>
<dbReference type="InterPro" id="IPR015815">
    <property type="entry name" value="HIBADH-related"/>
</dbReference>
<evidence type="ECO:0000256" key="1">
    <source>
        <dbReference type="ARBA" id="ARBA00009080"/>
    </source>
</evidence>
<organism evidence="6 7">
    <name type="scientific">Halobacillus salinarum</name>
    <dbReference type="NCBI Taxonomy" id="2932257"/>
    <lineage>
        <taxon>Bacteria</taxon>
        <taxon>Bacillati</taxon>
        <taxon>Bacillota</taxon>
        <taxon>Bacilli</taxon>
        <taxon>Bacillales</taxon>
        <taxon>Bacillaceae</taxon>
        <taxon>Halobacillus</taxon>
    </lineage>
</organism>
<dbReference type="InterPro" id="IPR006115">
    <property type="entry name" value="6PGDH_NADP-bd"/>
</dbReference>
<dbReference type="PANTHER" id="PTHR43580:SF2">
    <property type="entry name" value="CYTOKINE-LIKE NUCLEAR FACTOR N-PAC"/>
    <property type="match status" value="1"/>
</dbReference>
<dbReference type="InterPro" id="IPR051265">
    <property type="entry name" value="HIBADH-related_NP60_sf"/>
</dbReference>
<dbReference type="Pfam" id="PF14833">
    <property type="entry name" value="NAD_binding_11"/>
    <property type="match status" value="1"/>
</dbReference>
<gene>
    <name evidence="6" type="ORF">MUN89_11380</name>
</gene>
<dbReference type="SUPFAM" id="SSF48179">
    <property type="entry name" value="6-phosphogluconate dehydrogenase C-terminal domain-like"/>
    <property type="match status" value="1"/>
</dbReference>
<evidence type="ECO:0000256" key="3">
    <source>
        <dbReference type="ARBA" id="ARBA00023027"/>
    </source>
</evidence>
<dbReference type="EMBL" id="CP095073">
    <property type="protein sequence ID" value="UOQ42583.1"/>
    <property type="molecule type" value="Genomic_DNA"/>
</dbReference>
<evidence type="ECO:0000259" key="4">
    <source>
        <dbReference type="Pfam" id="PF03446"/>
    </source>
</evidence>
<dbReference type="InterPro" id="IPR036291">
    <property type="entry name" value="NAD(P)-bd_dom_sf"/>
</dbReference>
<evidence type="ECO:0000259" key="5">
    <source>
        <dbReference type="Pfam" id="PF14833"/>
    </source>
</evidence>
<feature type="domain" description="3-hydroxyisobutyrate dehydrogenase-like NAD-binding" evidence="5">
    <location>
        <begin position="166"/>
        <end position="284"/>
    </location>
</feature>
<dbReference type="InterPro" id="IPR013328">
    <property type="entry name" value="6PGD_dom2"/>
</dbReference>
<sequence>MNVTFVGLGVMGGAMASNLAAGDVDLTVYNRTKEKAAPLINQGAHLNESLHEAVEDADLVFTMLTGPDAVQETALGDLGFVQSMKPGSLWVDCSTVHPAFTKLCYDSALKEDVRFMDAPVAGTKGPAEQGELVFLLGGEEKDVNEIAPYTSIMGKKAVHVGPVSHGTSLKMVVNLMLATNMAVFTEGMMLGEKLGLEKDFLLDTLPDMPVAAPFLKMKADKLRQDNYDEEFSLKNMHKDLHLASLSGFDHHAALKITNIVKEAFSEANVNGYGDLDFSAIYEYYRSLHNLEK</sequence>
<dbReference type="InterPro" id="IPR002204">
    <property type="entry name" value="3-OH-isobutyrate_DH-rel_CS"/>
</dbReference>
<dbReference type="Gene3D" id="3.40.50.720">
    <property type="entry name" value="NAD(P)-binding Rossmann-like Domain"/>
    <property type="match status" value="1"/>
</dbReference>
<dbReference type="Pfam" id="PF03446">
    <property type="entry name" value="NAD_binding_2"/>
    <property type="match status" value="1"/>
</dbReference>
<dbReference type="Proteomes" id="UP000831787">
    <property type="component" value="Chromosome"/>
</dbReference>
<evidence type="ECO:0000313" key="6">
    <source>
        <dbReference type="EMBL" id="UOQ42583.1"/>
    </source>
</evidence>
<comment type="similarity">
    <text evidence="1">Belongs to the HIBADH-related family.</text>
</comment>
<protein>
    <submittedName>
        <fullName evidence="6">NAD(P)-dependent oxidoreductase</fullName>
    </submittedName>
</protein>
<dbReference type="SUPFAM" id="SSF51735">
    <property type="entry name" value="NAD(P)-binding Rossmann-fold domains"/>
    <property type="match status" value="1"/>
</dbReference>
<keyword evidence="7" id="KW-1185">Reference proteome</keyword>
<accession>A0ABY4EEV1</accession>
<keyword evidence="2" id="KW-0560">Oxidoreductase</keyword>